<organism evidence="2">
    <name type="scientific">Harpegnathos saltator</name>
    <name type="common">Jerdon's jumping ant</name>
    <dbReference type="NCBI Taxonomy" id="610380"/>
    <lineage>
        <taxon>Eukaryota</taxon>
        <taxon>Metazoa</taxon>
        <taxon>Ecdysozoa</taxon>
        <taxon>Arthropoda</taxon>
        <taxon>Hexapoda</taxon>
        <taxon>Insecta</taxon>
        <taxon>Pterygota</taxon>
        <taxon>Neoptera</taxon>
        <taxon>Endopterygota</taxon>
        <taxon>Hymenoptera</taxon>
        <taxon>Apocrita</taxon>
        <taxon>Aculeata</taxon>
        <taxon>Formicoidea</taxon>
        <taxon>Formicidae</taxon>
        <taxon>Ponerinae</taxon>
        <taxon>Ponerini</taxon>
        <taxon>Harpegnathos</taxon>
    </lineage>
</organism>
<dbReference type="OrthoDB" id="7700848at2759"/>
<dbReference type="EMBL" id="GL447349">
    <property type="protein sequence ID" value="EFN86526.1"/>
    <property type="molecule type" value="Genomic_DNA"/>
</dbReference>
<evidence type="ECO:0000313" key="2">
    <source>
        <dbReference type="Proteomes" id="UP000008237"/>
    </source>
</evidence>
<dbReference type="InParanoid" id="E2BCQ3"/>
<name>E2BCQ3_HARSA</name>
<evidence type="ECO:0000313" key="1">
    <source>
        <dbReference type="EMBL" id="EFN86526.1"/>
    </source>
</evidence>
<sequence length="139" mass="15505">MFNSGSPPVELLAEEQCILYWRVRELREEGELTVRGLRALRSQARTRLLGKWSDILFDPRVSGIQTAEAVRPCLPEVGQSVCPGSGYKSAGLPVVLRERTTRDDTLTGVGARVTTKPLILRIAEKLNMRTMSLPLYPLL</sequence>
<dbReference type="Proteomes" id="UP000008237">
    <property type="component" value="Unassembled WGS sequence"/>
</dbReference>
<accession>E2BCQ3</accession>
<keyword evidence="2" id="KW-1185">Reference proteome</keyword>
<reference evidence="1 2" key="1">
    <citation type="journal article" date="2010" name="Science">
        <title>Genomic comparison of the ants Camponotus floridanus and Harpegnathos saltator.</title>
        <authorList>
            <person name="Bonasio R."/>
            <person name="Zhang G."/>
            <person name="Ye C."/>
            <person name="Mutti N.S."/>
            <person name="Fang X."/>
            <person name="Qin N."/>
            <person name="Donahue G."/>
            <person name="Yang P."/>
            <person name="Li Q."/>
            <person name="Li C."/>
            <person name="Zhang P."/>
            <person name="Huang Z."/>
            <person name="Berger S.L."/>
            <person name="Reinberg D."/>
            <person name="Wang J."/>
            <person name="Liebig J."/>
        </authorList>
    </citation>
    <scope>NUCLEOTIDE SEQUENCE [LARGE SCALE GENOMIC DNA]</scope>
    <source>
        <strain evidence="1 2">R22 G/1</strain>
    </source>
</reference>
<gene>
    <name evidence="1" type="ORF">EAI_08543</name>
</gene>
<proteinExistence type="predicted"/>
<dbReference type="AlphaFoldDB" id="E2BCQ3"/>
<protein>
    <submittedName>
        <fullName evidence="1">Uncharacterized protein</fullName>
    </submittedName>
</protein>